<feature type="domain" description="Transcriptional repressor PaaX-like C-terminal" evidence="2">
    <location>
        <begin position="182"/>
        <end position="263"/>
    </location>
</feature>
<feature type="domain" description="Transcriptional repressor PaaX-like N-terminal" evidence="1">
    <location>
        <begin position="25"/>
        <end position="90"/>
    </location>
</feature>
<dbReference type="Pfam" id="PF07848">
    <property type="entry name" value="PaaX"/>
    <property type="match status" value="1"/>
</dbReference>
<sequence length="273" mass="30244">MAQELSQWFQDTIATLTYNRNQRVWSIIVTIFGDLARNPQDKISGAVLSRVTEPMGIRPEALRVALHRLRNDGWLISEKSGRSSLYQLSEFGRAQSNAASKRIYAQFVPEPDTWHVIVLAPANSTTRTKLEASYTENGYLLVTSGVLLGDGPAPCDLGDVFALTGSTPTVPDWLRNRIGSADMARSYADLEIALDQIDGSLGHPADATPTQLAALRTVIVHNWRKALFAHPDLPDSFFPDGWRGLACRRKVAKILDSLERPSLQDLHKDLPTK</sequence>
<dbReference type="AlphaFoldDB" id="A0A4U7N8E0"/>
<dbReference type="Proteomes" id="UP000306575">
    <property type="component" value="Unassembled WGS sequence"/>
</dbReference>
<evidence type="ECO:0000313" key="3">
    <source>
        <dbReference type="EMBL" id="TKZ22038.1"/>
    </source>
</evidence>
<dbReference type="EMBL" id="SULI01000002">
    <property type="protein sequence ID" value="TKZ22038.1"/>
    <property type="molecule type" value="Genomic_DNA"/>
</dbReference>
<dbReference type="PANTHER" id="PTHR30319">
    <property type="entry name" value="PHENYLACETIC ACID REGULATOR-RELATED TRANSCRIPTIONAL REPRESSOR"/>
    <property type="match status" value="1"/>
</dbReference>
<dbReference type="OrthoDB" id="2270427at2"/>
<dbReference type="InterPro" id="IPR036388">
    <property type="entry name" value="WH-like_DNA-bd_sf"/>
</dbReference>
<dbReference type="InterPro" id="IPR011965">
    <property type="entry name" value="PaaX_trns_reg"/>
</dbReference>
<gene>
    <name evidence="3" type="ORF">FAP39_02240</name>
</gene>
<dbReference type="SUPFAM" id="SSF46785">
    <property type="entry name" value="Winged helix' DNA-binding domain"/>
    <property type="match status" value="1"/>
</dbReference>
<dbReference type="Gene3D" id="1.10.10.10">
    <property type="entry name" value="Winged helix-like DNA-binding domain superfamily/Winged helix DNA-binding domain"/>
    <property type="match status" value="1"/>
</dbReference>
<accession>A0A4U7N8E0</accession>
<dbReference type="Pfam" id="PF08223">
    <property type="entry name" value="PaaX_C"/>
    <property type="match status" value="1"/>
</dbReference>
<protein>
    <submittedName>
        <fullName evidence="3">PaaX family transcriptional regulator</fullName>
    </submittedName>
</protein>
<reference evidence="3 4" key="1">
    <citation type="submission" date="2019-04" db="EMBL/GenBank/DDBJ databases">
        <title>Genome sequence of Pelagicola litoralis CL-ES2.</title>
        <authorList>
            <person name="Cao J."/>
        </authorList>
    </citation>
    <scope>NUCLEOTIDE SEQUENCE [LARGE SCALE GENOMIC DNA]</scope>
    <source>
        <strain evidence="3 4">CL-ES2</strain>
    </source>
</reference>
<dbReference type="InterPro" id="IPR012906">
    <property type="entry name" value="PaaX-like_N"/>
</dbReference>
<keyword evidence="4" id="KW-1185">Reference proteome</keyword>
<evidence type="ECO:0000259" key="1">
    <source>
        <dbReference type="Pfam" id="PF07848"/>
    </source>
</evidence>
<comment type="caution">
    <text evidence="3">The sequence shown here is derived from an EMBL/GenBank/DDBJ whole genome shotgun (WGS) entry which is preliminary data.</text>
</comment>
<dbReference type="Gene3D" id="3.30.70.2670">
    <property type="match status" value="1"/>
</dbReference>
<dbReference type="RefSeq" id="WP_138014750.1">
    <property type="nucleotide sequence ID" value="NZ_SULI01000002.1"/>
</dbReference>
<dbReference type="PANTHER" id="PTHR30319:SF1">
    <property type="entry name" value="TRANSCRIPTIONAL REPRESSOR PAAX"/>
    <property type="match status" value="1"/>
</dbReference>
<dbReference type="PIRSF" id="PIRSF020623">
    <property type="entry name" value="PaaX"/>
    <property type="match status" value="1"/>
</dbReference>
<dbReference type="Gene3D" id="1.20.58.1460">
    <property type="match status" value="1"/>
</dbReference>
<dbReference type="GO" id="GO:0006351">
    <property type="term" value="P:DNA-templated transcription"/>
    <property type="evidence" value="ECO:0007669"/>
    <property type="project" value="InterPro"/>
</dbReference>
<name>A0A4U7N8E0_9RHOB</name>
<dbReference type="InterPro" id="IPR013225">
    <property type="entry name" value="PaaX_C"/>
</dbReference>
<proteinExistence type="predicted"/>
<evidence type="ECO:0000313" key="4">
    <source>
        <dbReference type="Proteomes" id="UP000306575"/>
    </source>
</evidence>
<dbReference type="InterPro" id="IPR036390">
    <property type="entry name" value="WH_DNA-bd_sf"/>
</dbReference>
<evidence type="ECO:0000259" key="2">
    <source>
        <dbReference type="Pfam" id="PF08223"/>
    </source>
</evidence>
<organism evidence="3 4">
    <name type="scientific">Shimia litoralis</name>
    <dbReference type="NCBI Taxonomy" id="420403"/>
    <lineage>
        <taxon>Bacteria</taxon>
        <taxon>Pseudomonadati</taxon>
        <taxon>Pseudomonadota</taxon>
        <taxon>Alphaproteobacteria</taxon>
        <taxon>Rhodobacterales</taxon>
        <taxon>Roseobacteraceae</taxon>
    </lineage>
</organism>